<dbReference type="Proteomes" id="UP001172082">
    <property type="component" value="Unassembled WGS sequence"/>
</dbReference>
<dbReference type="EMBL" id="JAUJEA010000002">
    <property type="protein sequence ID" value="MDN5201083.1"/>
    <property type="molecule type" value="Genomic_DNA"/>
</dbReference>
<gene>
    <name evidence="3" type="ORF">QQ008_06915</name>
</gene>
<name>A0ABT8KLG9_9BACT</name>
<reference evidence="3" key="1">
    <citation type="submission" date="2023-06" db="EMBL/GenBank/DDBJ databases">
        <title>Genomic of Parafulvivirga corallium.</title>
        <authorList>
            <person name="Wang G."/>
        </authorList>
    </citation>
    <scope>NUCLEOTIDE SEQUENCE</scope>
    <source>
        <strain evidence="3">BMA10</strain>
    </source>
</reference>
<feature type="signal peptide" evidence="2">
    <location>
        <begin position="1"/>
        <end position="24"/>
    </location>
</feature>
<evidence type="ECO:0000313" key="3">
    <source>
        <dbReference type="EMBL" id="MDN5201083.1"/>
    </source>
</evidence>
<feature type="compositionally biased region" description="Basic residues" evidence="1">
    <location>
        <begin position="31"/>
        <end position="50"/>
    </location>
</feature>
<protein>
    <submittedName>
        <fullName evidence="3">Uncharacterized protein</fullName>
    </submittedName>
</protein>
<proteinExistence type="predicted"/>
<evidence type="ECO:0000256" key="1">
    <source>
        <dbReference type="SAM" id="MobiDB-lite"/>
    </source>
</evidence>
<evidence type="ECO:0000313" key="4">
    <source>
        <dbReference type="Proteomes" id="UP001172082"/>
    </source>
</evidence>
<dbReference type="RefSeq" id="WP_346751111.1">
    <property type="nucleotide sequence ID" value="NZ_JAUJEA010000002.1"/>
</dbReference>
<keyword evidence="2" id="KW-0732">Signal</keyword>
<feature type="chain" id="PRO_5045568111" evidence="2">
    <location>
        <begin position="25"/>
        <end position="149"/>
    </location>
</feature>
<comment type="caution">
    <text evidence="3">The sequence shown here is derived from an EMBL/GenBank/DDBJ whole genome shotgun (WGS) entry which is preliminary data.</text>
</comment>
<accession>A0ABT8KLG9</accession>
<sequence>MKKISFVLIFSCLAAFFVYSQSMAQETAKSKKEKKTKKRKKDKSKPYKVRYKRSAEQVSVRRYDGENKITVRVPTFVSDLAVSTEDGGNAFYSASTDLPIGMVEFKNRKFPNVITIKFKTRRKLQTNMLYEVFAEIELLEPGAYAIEVR</sequence>
<evidence type="ECO:0000256" key="2">
    <source>
        <dbReference type="SAM" id="SignalP"/>
    </source>
</evidence>
<feature type="region of interest" description="Disordered" evidence="1">
    <location>
        <begin position="28"/>
        <end position="50"/>
    </location>
</feature>
<organism evidence="3 4">
    <name type="scientific">Splendidivirga corallicola</name>
    <dbReference type="NCBI Taxonomy" id="3051826"/>
    <lineage>
        <taxon>Bacteria</taxon>
        <taxon>Pseudomonadati</taxon>
        <taxon>Bacteroidota</taxon>
        <taxon>Cytophagia</taxon>
        <taxon>Cytophagales</taxon>
        <taxon>Splendidivirgaceae</taxon>
        <taxon>Splendidivirga</taxon>
    </lineage>
</organism>
<keyword evidence="4" id="KW-1185">Reference proteome</keyword>